<evidence type="ECO:0000256" key="10">
    <source>
        <dbReference type="SAM" id="Coils"/>
    </source>
</evidence>
<evidence type="ECO:0000256" key="1">
    <source>
        <dbReference type="ARBA" id="ARBA00004186"/>
    </source>
</evidence>
<feature type="region of interest" description="Disordered" evidence="11">
    <location>
        <begin position="823"/>
        <end position="869"/>
    </location>
</feature>
<dbReference type="InterPro" id="IPR036961">
    <property type="entry name" value="Kinesin_motor_dom_sf"/>
</dbReference>
<evidence type="ECO:0000313" key="13">
    <source>
        <dbReference type="Proteomes" id="UP000694920"/>
    </source>
</evidence>
<dbReference type="InterPro" id="IPR047149">
    <property type="entry name" value="KIF11-like"/>
</dbReference>
<keyword evidence="7 9" id="KW-0505">Motor protein</keyword>
<evidence type="ECO:0000256" key="6">
    <source>
        <dbReference type="ARBA" id="ARBA00023054"/>
    </source>
</evidence>
<feature type="coiled-coil region" evidence="10">
    <location>
        <begin position="752"/>
        <end position="793"/>
    </location>
</feature>
<dbReference type="InterPro" id="IPR001752">
    <property type="entry name" value="Kinesin_motor_dom"/>
</dbReference>
<evidence type="ECO:0000256" key="5">
    <source>
        <dbReference type="ARBA" id="ARBA00022840"/>
    </source>
</evidence>
<evidence type="ECO:0000256" key="11">
    <source>
        <dbReference type="SAM" id="MobiDB-lite"/>
    </source>
</evidence>
<feature type="domain" description="Kinesin motor" evidence="12">
    <location>
        <begin position="53"/>
        <end position="454"/>
    </location>
</feature>
<dbReference type="Pfam" id="PF00225">
    <property type="entry name" value="Kinesin"/>
    <property type="match status" value="1"/>
</dbReference>
<dbReference type="PANTHER" id="PTHR47970">
    <property type="entry name" value="KINESIN-LIKE PROTEIN KIF11"/>
    <property type="match status" value="1"/>
</dbReference>
<dbReference type="RefSeq" id="XP_024942788.1">
    <property type="nucleotide sequence ID" value="XM_025087020.1"/>
</dbReference>
<comment type="subcellular location">
    <subcellularLocation>
        <location evidence="1">Cytoplasm</location>
        <location evidence="1">Cytoskeleton</location>
        <location evidence="1">Spindle</location>
    </subcellularLocation>
</comment>
<evidence type="ECO:0000256" key="2">
    <source>
        <dbReference type="ARBA" id="ARBA00022490"/>
    </source>
</evidence>
<evidence type="ECO:0000256" key="4">
    <source>
        <dbReference type="ARBA" id="ARBA00022741"/>
    </source>
</evidence>
<feature type="compositionally biased region" description="Polar residues" evidence="11">
    <location>
        <begin position="847"/>
        <end position="857"/>
    </location>
</feature>
<dbReference type="GeneID" id="107269658"/>
<evidence type="ECO:0000256" key="9">
    <source>
        <dbReference type="PROSITE-ProRule" id="PRU00283"/>
    </source>
</evidence>
<dbReference type="GO" id="GO:0008574">
    <property type="term" value="F:plus-end-directed microtubule motor activity"/>
    <property type="evidence" value="ECO:0007669"/>
    <property type="project" value="TreeGrafter"/>
</dbReference>
<dbReference type="GO" id="GO:0008017">
    <property type="term" value="F:microtubule binding"/>
    <property type="evidence" value="ECO:0007669"/>
    <property type="project" value="InterPro"/>
</dbReference>
<dbReference type="SMART" id="SM00129">
    <property type="entry name" value="KISc"/>
    <property type="match status" value="1"/>
</dbReference>
<protein>
    <submittedName>
        <fullName evidence="14">Kinesin-like protein KIF20B</fullName>
    </submittedName>
</protein>
<feature type="coiled-coil region" evidence="10">
    <location>
        <begin position="501"/>
        <end position="561"/>
    </location>
</feature>
<sequence>MEIPSRSDGSSMERLTERSVGGQSISKESEDELQDYNRSLSLQGDSCVNCNQTVKVYLRLKPGSDNYENSDMYTITNSTTLLTKLSTAEGAGGCQKRGKHFENPTRRFTFARTFGPECSQAQLFDQAVKQQMVDFLTGQSSTVMNYGTINAGKSYTMLGTLASPGIIPRGIKLTFSTLNCTLFPWYKPSPLNGAIGLVESERIHETELRRKFIADAIDKTQWITAFESFQTSGIEGNEIFQDALYSVWVSFGEIYNETAYDLLAENESKHLPLTMVTDKHGSTFIKGLRMISATTDMEAYKIFMIGQSRLKVASTMTNPKSSRSQAIFTIRLLKYFNDFSPDEVEISSMNFCDLPGFGQSRRTLNIGKRLKEAQNINSSLLVLGRCLKAVLNSQMSRENGEICAPFRESKLTRLFQKALSGKEFISFIVNLNPTSDLHADNQSVLSFCNIAKKIAINPSMDLRKSTVSEINFQSSHTTIGKLDKAKDEITEKSCISERTGYAKLKGENEMLKKEVANLKNSMFSRELEVRQEMVQSCTEVIKELEAEWRSHAKEVEKHQENLLKWSVNQVEDFYKERISNINQRKRRRTENGKENEEDKATIEELEIENAQLISKILGHKETIRELTKDSTKIETEKNQSNFENSLLRKELKDLQKFIESSQDEGCDGENSECLTDQLKNLINTKDDKIKTLKKSLDQSKEEYVRISAEVIRAEMDLLGSKKVLSENSTKVKNLEDKVSEKSNYIGMLQSQLNVQRKQLIDSEIEIQEFQDKLNKSELKVSILSRRVEKFENSDYALSAYANAKGDDSLLENDLNQSDSKLLLKESRSEDNSKNDSGIIVNRESESQRSTCTTNSIKSESDDKGSQTIGLDQETKKGILEELESLQQQHETLKVKRVQEIQKTNELHEELEFFKKAANVHERNTDTFMVQAKEYELKYREASKDLEARSREYENVIRELREKLEISQESENRTSRCLEEYLEKSDSLGSQLSVAYGELERASVKCFTQHVPKIDKLEKECLSKSQKIIQLEERIVELEKDQVKLVVINDRLKDLDELFERSNRDKMNSLEEINRRKEFQLFLEEKLEEFKKRIDEREQEIASLQEKLQFIVKELIRSEDDRRTIERDSRREIGKLRAHLLALEKNAAFLNAIHQEDECRRNEVDGLKILLQEKDREMNLLKKHRDKTIRRYESLVRHLQGNVERCKQESMRTRKVQQKKLPFYKQCQFSESKYVKEDSSIRSSASLQTIDTSTPRGWRKFSRKRESFIENSKPQEVKRKSDLEIISGEYRIPERNEDSSAITVSTTDESLDEYHRITRWMEIRRSNGKTKYLVQKNEVCIDVEPDDDFQKVPNAEFYQR</sequence>
<evidence type="ECO:0000256" key="7">
    <source>
        <dbReference type="ARBA" id="ARBA00023175"/>
    </source>
</evidence>
<dbReference type="Gene3D" id="3.40.850.10">
    <property type="entry name" value="Kinesin motor domain"/>
    <property type="match status" value="1"/>
</dbReference>
<dbReference type="KEGG" id="ccin:107269658"/>
<keyword evidence="6 10" id="KW-0175">Coiled coil</keyword>
<dbReference type="PANTHER" id="PTHR47970:SF29">
    <property type="entry name" value="KINESIN FAMILY MEMBER 20B"/>
    <property type="match status" value="1"/>
</dbReference>
<dbReference type="Proteomes" id="UP000694920">
    <property type="component" value="Unplaced"/>
</dbReference>
<feature type="compositionally biased region" description="Basic and acidic residues" evidence="11">
    <location>
        <begin position="823"/>
        <end position="833"/>
    </location>
</feature>
<keyword evidence="2" id="KW-0963">Cytoplasm</keyword>
<evidence type="ECO:0000256" key="8">
    <source>
        <dbReference type="ARBA" id="ARBA00023212"/>
    </source>
</evidence>
<dbReference type="GO" id="GO:0090307">
    <property type="term" value="P:mitotic spindle assembly"/>
    <property type="evidence" value="ECO:0007669"/>
    <property type="project" value="TreeGrafter"/>
</dbReference>
<comment type="similarity">
    <text evidence="9">Belongs to the TRAFAC class myosin-kinesin ATPase superfamily. Kinesin family.</text>
</comment>
<keyword evidence="5 9" id="KW-0067">ATP-binding</keyword>
<keyword evidence="8" id="KW-0206">Cytoskeleton</keyword>
<feature type="region of interest" description="Disordered" evidence="11">
    <location>
        <begin position="1"/>
        <end position="32"/>
    </location>
</feature>
<feature type="coiled-coil region" evidence="10">
    <location>
        <begin position="931"/>
        <end position="969"/>
    </location>
</feature>
<dbReference type="SUPFAM" id="SSF52540">
    <property type="entry name" value="P-loop containing nucleoside triphosphate hydrolases"/>
    <property type="match status" value="1"/>
</dbReference>
<dbReference type="GO" id="GO:0005876">
    <property type="term" value="C:spindle microtubule"/>
    <property type="evidence" value="ECO:0007669"/>
    <property type="project" value="TreeGrafter"/>
</dbReference>
<dbReference type="PROSITE" id="PS50067">
    <property type="entry name" value="KINESIN_MOTOR_2"/>
    <property type="match status" value="1"/>
</dbReference>
<proteinExistence type="inferred from homology"/>
<dbReference type="InterPro" id="IPR027417">
    <property type="entry name" value="P-loop_NTPase"/>
</dbReference>
<gene>
    <name evidence="14" type="primary">LOC107269658</name>
</gene>
<evidence type="ECO:0000259" key="12">
    <source>
        <dbReference type="PROSITE" id="PS50067"/>
    </source>
</evidence>
<organism evidence="13 14">
    <name type="scientific">Cephus cinctus</name>
    <name type="common">Wheat stem sawfly</name>
    <dbReference type="NCBI Taxonomy" id="211228"/>
    <lineage>
        <taxon>Eukaryota</taxon>
        <taxon>Metazoa</taxon>
        <taxon>Ecdysozoa</taxon>
        <taxon>Arthropoda</taxon>
        <taxon>Hexapoda</taxon>
        <taxon>Insecta</taxon>
        <taxon>Pterygota</taxon>
        <taxon>Neoptera</taxon>
        <taxon>Endopterygota</taxon>
        <taxon>Hymenoptera</taxon>
        <taxon>Cephoidea</taxon>
        <taxon>Cephidae</taxon>
        <taxon>Cephus</taxon>
    </lineage>
</organism>
<dbReference type="PRINTS" id="PR00380">
    <property type="entry name" value="KINESINHEAVY"/>
</dbReference>
<keyword evidence="3" id="KW-0597">Phosphoprotein</keyword>
<feature type="coiled-coil region" evidence="10">
    <location>
        <begin position="1166"/>
        <end position="1208"/>
    </location>
</feature>
<feature type="binding site" evidence="9">
    <location>
        <begin position="147"/>
        <end position="154"/>
    </location>
    <ligand>
        <name>ATP</name>
        <dbReference type="ChEBI" id="CHEBI:30616"/>
    </ligand>
</feature>
<keyword evidence="4 9" id="KW-0547">Nucleotide-binding</keyword>
<dbReference type="GO" id="GO:0072686">
    <property type="term" value="C:mitotic spindle"/>
    <property type="evidence" value="ECO:0007669"/>
    <property type="project" value="TreeGrafter"/>
</dbReference>
<evidence type="ECO:0000313" key="14">
    <source>
        <dbReference type="RefSeq" id="XP_024942788.1"/>
    </source>
</evidence>
<feature type="coiled-coil region" evidence="10">
    <location>
        <begin position="1079"/>
        <end position="1120"/>
    </location>
</feature>
<accession>A0AAJ7RKS1</accession>
<feature type="coiled-coil region" evidence="10">
    <location>
        <begin position="875"/>
        <end position="902"/>
    </location>
</feature>
<dbReference type="GO" id="GO:0005524">
    <property type="term" value="F:ATP binding"/>
    <property type="evidence" value="ECO:0007669"/>
    <property type="project" value="UniProtKB-UniRule"/>
</dbReference>
<dbReference type="GO" id="GO:0005634">
    <property type="term" value="C:nucleus"/>
    <property type="evidence" value="ECO:0007669"/>
    <property type="project" value="TreeGrafter"/>
</dbReference>
<evidence type="ECO:0000256" key="3">
    <source>
        <dbReference type="ARBA" id="ARBA00022553"/>
    </source>
</evidence>
<feature type="coiled-coil region" evidence="10">
    <location>
        <begin position="1013"/>
        <end position="1040"/>
    </location>
</feature>
<keyword evidence="13" id="KW-1185">Reference proteome</keyword>
<feature type="coiled-coil region" evidence="10">
    <location>
        <begin position="593"/>
        <end position="709"/>
    </location>
</feature>
<name>A0AAJ7RKS1_CEPCN</name>
<reference evidence="14" key="1">
    <citation type="submission" date="2025-08" db="UniProtKB">
        <authorList>
            <consortium name="RefSeq"/>
        </authorList>
    </citation>
    <scope>IDENTIFICATION</scope>
</reference>
<dbReference type="GO" id="GO:0051231">
    <property type="term" value="P:spindle elongation"/>
    <property type="evidence" value="ECO:0007669"/>
    <property type="project" value="TreeGrafter"/>
</dbReference>
<dbReference type="GO" id="GO:0007018">
    <property type="term" value="P:microtubule-based movement"/>
    <property type="evidence" value="ECO:0007669"/>
    <property type="project" value="InterPro"/>
</dbReference>